<protein>
    <submittedName>
        <fullName evidence="2">DUF2479 domain-containing protein</fullName>
    </submittedName>
</protein>
<feature type="coiled-coil region" evidence="1">
    <location>
        <begin position="177"/>
        <end position="211"/>
    </location>
</feature>
<organism evidence="2 3">
    <name type="scientific">Enterococcus avium</name>
    <name type="common">Streptococcus avium</name>
    <dbReference type="NCBI Taxonomy" id="33945"/>
    <lineage>
        <taxon>Bacteria</taxon>
        <taxon>Bacillati</taxon>
        <taxon>Bacillota</taxon>
        <taxon>Bacilli</taxon>
        <taxon>Lactobacillales</taxon>
        <taxon>Enterococcaceae</taxon>
        <taxon>Enterococcus</taxon>
    </lineage>
</organism>
<keyword evidence="1" id="KW-0175">Coiled coil</keyword>
<gene>
    <name evidence="2" type="ORF">EK398_09240</name>
</gene>
<evidence type="ECO:0000313" key="2">
    <source>
        <dbReference type="EMBL" id="RVU95028.1"/>
    </source>
</evidence>
<evidence type="ECO:0000256" key="1">
    <source>
        <dbReference type="SAM" id="Coils"/>
    </source>
</evidence>
<accession>A0A437UN35</accession>
<dbReference type="AlphaFoldDB" id="A0A437UN35"/>
<evidence type="ECO:0000313" key="3">
    <source>
        <dbReference type="Proteomes" id="UP000288388"/>
    </source>
</evidence>
<name>A0A437UN35_ENTAV</name>
<dbReference type="EMBL" id="RYZS01000001">
    <property type="protein sequence ID" value="RVU95028.1"/>
    <property type="molecule type" value="Genomic_DNA"/>
</dbReference>
<comment type="caution">
    <text evidence="2">The sequence shown here is derived from an EMBL/GenBank/DDBJ whole genome shotgun (WGS) entry which is preliminary data.</text>
</comment>
<reference evidence="2 3" key="1">
    <citation type="submission" date="2018-12" db="EMBL/GenBank/DDBJ databases">
        <title>A novel vanA-carrying plasmid in a clinical isolate of Enterococcus avium.</title>
        <authorList>
            <person name="Bernasconi O.J."/>
            <person name="Luzzaro F."/>
            <person name="Endimiani A."/>
        </authorList>
    </citation>
    <scope>NUCLEOTIDE SEQUENCE [LARGE SCALE GENOMIC DNA]</scope>
    <source>
        <strain evidence="2 3">LC0559/18</strain>
    </source>
</reference>
<sequence>MAYFKIVRKTLEINGSSRSTSIDLRAEVFSYDKNVSKFLFELTSKEAEIDLTGATVRVLLTYVGNDGKKGIIEDNGGVEAYTMNQIYYLLPEELRGYDGTVVMGLYVDLPSGEAIDIQNVQFRMFKSSIDDGAGVAGVVYFKSFEEWLFQVKEKALLEIQNIDDESERITEYADTKIKEYDDKFVQSNQKMSELQQSQIELSDQLNETNKKIDEADVYRKDEVFNKPESSANVIYQILGKDITEITFTLNFKNKKTNSLVENPNKARVSANNNLITPTTVLNDYSQERYNSVSEIDKNYMAIWLETANQRAQSLFEFAILEEVIRHLGVDFFELQGLTTLKDQTTFLRSKMTNIQSDIWGKGVSQKGNKFYYTTFDNRGNNWGSLVTNESNTVEKTSLIISQSDLEIYLSDSGNMYFLAYSEQTDGTLATQLYIDYVELSFKLRVSTRDVIESMIAANHIENLATEEEAETGEDNKKIMTPLRVMQSIKKFVENKFVSIAGNETIGGLKNFKDGLLVNDVSVLTARTASQRFDSSTSDEIQAGSIKFDRVGPYVFVDLNFQVRADRDITQDQNIFYGLKNELMCDTEYMDSITSYSGTTALINVLQTKMTARTTLVKSTWYVGKTFYKAKN</sequence>
<proteinExistence type="predicted"/>
<dbReference type="Proteomes" id="UP000288388">
    <property type="component" value="Unassembled WGS sequence"/>
</dbReference>
<dbReference type="RefSeq" id="WP_127978905.1">
    <property type="nucleotide sequence ID" value="NZ_RYZS01000001.1"/>
</dbReference>